<keyword evidence="4" id="KW-1185">Reference proteome</keyword>
<dbReference type="Proteomes" id="UP000008914">
    <property type="component" value="Chromosome"/>
</dbReference>
<feature type="compositionally biased region" description="Basic and acidic residues" evidence="1">
    <location>
        <begin position="7"/>
        <end position="24"/>
    </location>
</feature>
<dbReference type="InterPro" id="IPR024266">
    <property type="entry name" value="DUF3806"/>
</dbReference>
<sequence>MGFFSRRSKEERAGADDAPRRAGTEDDATGGVAAGPGPTVELVDGRPVSSPLTSAERTRIAHGLEVLRGQGIEIDDLAALDEAYDRAFSAYRSGVGQDPADVVETFGIVIGEYLARHSHRDWAVVTDVFGTDLGLVDARADTVIVPHNIVSARWMRGETRWIPGVVEHLVSLRPRPPA</sequence>
<dbReference type="AlphaFoldDB" id="E6SFK3"/>
<evidence type="ECO:0000256" key="1">
    <source>
        <dbReference type="SAM" id="MobiDB-lite"/>
    </source>
</evidence>
<proteinExistence type="predicted"/>
<dbReference type="KEGG" id="ica:Intca_1230"/>
<organism evidence="3 4">
    <name type="scientific">Intrasporangium calvum (strain ATCC 23552 / DSM 43043 / JCM 3097 / NBRC 12989 / NCIMB 10167 / NRRL B-3866 / 7 KIP)</name>
    <dbReference type="NCBI Taxonomy" id="710696"/>
    <lineage>
        <taxon>Bacteria</taxon>
        <taxon>Bacillati</taxon>
        <taxon>Actinomycetota</taxon>
        <taxon>Actinomycetes</taxon>
        <taxon>Micrococcales</taxon>
        <taxon>Intrasporangiaceae</taxon>
        <taxon>Intrasporangium</taxon>
    </lineage>
</organism>
<feature type="region of interest" description="Disordered" evidence="1">
    <location>
        <begin position="1"/>
        <end position="51"/>
    </location>
</feature>
<accession>E6SFK3</accession>
<feature type="domain" description="DUF3806" evidence="2">
    <location>
        <begin position="99"/>
        <end position="159"/>
    </location>
</feature>
<dbReference type="EMBL" id="CP002343">
    <property type="protein sequence ID" value="ADU47748.1"/>
    <property type="molecule type" value="Genomic_DNA"/>
</dbReference>
<dbReference type="HOGENOM" id="CLU_1508658_0_0_11"/>
<evidence type="ECO:0000259" key="2">
    <source>
        <dbReference type="Pfam" id="PF12713"/>
    </source>
</evidence>
<evidence type="ECO:0000313" key="4">
    <source>
        <dbReference type="Proteomes" id="UP000008914"/>
    </source>
</evidence>
<reference evidence="3 4" key="1">
    <citation type="journal article" date="2010" name="Stand. Genomic Sci.">
        <title>Complete genome sequence of Intrasporangium calvum type strain (7 KIP).</title>
        <authorList>
            <person name="Del Rio T.G."/>
            <person name="Chertkov O."/>
            <person name="Yasawong M."/>
            <person name="Lucas S."/>
            <person name="Deshpande S."/>
            <person name="Cheng J.F."/>
            <person name="Detter C."/>
            <person name="Tapia R."/>
            <person name="Han C."/>
            <person name="Goodwin L."/>
            <person name="Pitluck S."/>
            <person name="Liolios K."/>
            <person name="Ivanova N."/>
            <person name="Mavromatis K."/>
            <person name="Pati A."/>
            <person name="Chen A."/>
            <person name="Palaniappan K."/>
            <person name="Land M."/>
            <person name="Hauser L."/>
            <person name="Chang Y.J."/>
            <person name="Jeffries C.D."/>
            <person name="Rohde M."/>
            <person name="Pukall R."/>
            <person name="Sikorski J."/>
            <person name="Goker M."/>
            <person name="Woyke T."/>
            <person name="Bristow J."/>
            <person name="Eisen J.A."/>
            <person name="Markowitz V."/>
            <person name="Hugenholtz P."/>
            <person name="Kyrpides N.C."/>
            <person name="Klenk H.P."/>
            <person name="Lapidus A."/>
        </authorList>
    </citation>
    <scope>NUCLEOTIDE SEQUENCE [LARGE SCALE GENOMIC DNA]</scope>
    <source>
        <strain evidence="4">ATCC 23552 / DSM 43043 / JCM 3097 / NBRC 12989 / 7 KIP</strain>
    </source>
</reference>
<evidence type="ECO:0000313" key="3">
    <source>
        <dbReference type="EMBL" id="ADU47748.1"/>
    </source>
</evidence>
<name>E6SFK3_INTC7</name>
<dbReference type="eggNOG" id="ENOG5033GNA">
    <property type="taxonomic scope" value="Bacteria"/>
</dbReference>
<dbReference type="STRING" id="710696.Intca_1230"/>
<dbReference type="RefSeq" id="WP_013492064.1">
    <property type="nucleotide sequence ID" value="NC_014830.1"/>
</dbReference>
<feature type="compositionally biased region" description="Low complexity" evidence="1">
    <location>
        <begin position="29"/>
        <end position="40"/>
    </location>
</feature>
<protein>
    <recommendedName>
        <fullName evidence="2">DUF3806 domain-containing protein</fullName>
    </recommendedName>
</protein>
<dbReference type="OrthoDB" id="5142870at2"/>
<gene>
    <name evidence="3" type="ordered locus">Intca_1230</name>
</gene>
<dbReference type="Pfam" id="PF12713">
    <property type="entry name" value="DUF3806"/>
    <property type="match status" value="1"/>
</dbReference>